<organism evidence="1 2">
    <name type="scientific">Parachitinimonas caeni</name>
    <dbReference type="NCBI Taxonomy" id="3031301"/>
    <lineage>
        <taxon>Bacteria</taxon>
        <taxon>Pseudomonadati</taxon>
        <taxon>Pseudomonadota</taxon>
        <taxon>Betaproteobacteria</taxon>
        <taxon>Neisseriales</taxon>
        <taxon>Chitinibacteraceae</taxon>
        <taxon>Parachitinimonas</taxon>
    </lineage>
</organism>
<accession>A0ABT7DWN9</accession>
<dbReference type="RefSeq" id="WP_284100790.1">
    <property type="nucleotide sequence ID" value="NZ_JARRAF010000010.1"/>
</dbReference>
<dbReference type="Proteomes" id="UP001172778">
    <property type="component" value="Unassembled WGS sequence"/>
</dbReference>
<protein>
    <recommendedName>
        <fullName evidence="3">DUF2730 family protein</fullName>
    </recommendedName>
</protein>
<gene>
    <name evidence="1" type="ORF">PZA18_10475</name>
</gene>
<dbReference type="EMBL" id="JARRAF010000010">
    <property type="protein sequence ID" value="MDK2124477.1"/>
    <property type="molecule type" value="Genomic_DNA"/>
</dbReference>
<sequence length="135" mass="15152">MMPSWQILLGLVVALVGGVWAVGRVLVGQYDRRLDERFAARDKTDSERKVELATRLDRLETRQADEIDEMQRVDERLSERIGRMEAALAAAPTKDDLNQVHSRIDEIAANIAGLRGEFQGVAVTVSLIHRKMLEG</sequence>
<comment type="caution">
    <text evidence="1">The sequence shown here is derived from an EMBL/GenBank/DDBJ whole genome shotgun (WGS) entry which is preliminary data.</text>
</comment>
<evidence type="ECO:0000313" key="2">
    <source>
        <dbReference type="Proteomes" id="UP001172778"/>
    </source>
</evidence>
<evidence type="ECO:0000313" key="1">
    <source>
        <dbReference type="EMBL" id="MDK2124477.1"/>
    </source>
</evidence>
<name>A0ABT7DWN9_9NEIS</name>
<keyword evidence="2" id="KW-1185">Reference proteome</keyword>
<reference evidence="1" key="1">
    <citation type="submission" date="2023-03" db="EMBL/GenBank/DDBJ databases">
        <title>Chitinimonas shenzhenensis gen. nov., sp. nov., a novel member of family Burkholderiaceae isolated from activated sludge collected in Shen Zhen, China.</title>
        <authorList>
            <person name="Wang X."/>
        </authorList>
    </citation>
    <scope>NUCLEOTIDE SEQUENCE</scope>
    <source>
        <strain evidence="1">DQS-5</strain>
    </source>
</reference>
<evidence type="ECO:0008006" key="3">
    <source>
        <dbReference type="Google" id="ProtNLM"/>
    </source>
</evidence>
<proteinExistence type="predicted"/>